<accession>A0A165QMW1</accession>
<dbReference type="Gene3D" id="3.40.50.1110">
    <property type="entry name" value="SGNH hydrolase"/>
    <property type="match status" value="1"/>
</dbReference>
<dbReference type="PANTHER" id="PTHR30383">
    <property type="entry name" value="THIOESTERASE 1/PROTEASE 1/LYSOPHOSPHOLIPASE L1"/>
    <property type="match status" value="1"/>
</dbReference>
<dbReference type="EMBL" id="KV425882">
    <property type="protein sequence ID" value="KZW03834.1"/>
    <property type="molecule type" value="Genomic_DNA"/>
</dbReference>
<dbReference type="Pfam" id="PF13472">
    <property type="entry name" value="Lipase_GDSL_2"/>
    <property type="match status" value="1"/>
</dbReference>
<evidence type="ECO:0000313" key="4">
    <source>
        <dbReference type="Proteomes" id="UP000077266"/>
    </source>
</evidence>
<evidence type="ECO:0000313" key="3">
    <source>
        <dbReference type="EMBL" id="KZW03834.1"/>
    </source>
</evidence>
<dbReference type="InParanoid" id="A0A165QMW1"/>
<proteinExistence type="predicted"/>
<protein>
    <submittedName>
        <fullName evidence="3">Lipolytic enzyme</fullName>
    </submittedName>
</protein>
<dbReference type="OrthoDB" id="2119228at2759"/>
<sequence>MVFKCALLALGALAAVPLAHASWLTARIMPLGASITHGSGSSAGNGYRDDLYNLLANDGMVVNMVGSQKGGTFHDPDNEGYPGAILSEIHDKGQAAMPVQRPNIVTILAGTNDMVFKKDLSGAPDRLGWIIEDILDWPWDTLVVVSSLPPNANPEANALIDVYNAAIPDVVKRFTDVGRWVVFVDSHAVVGLEDLVDGTHPNDAAYARMGKVFYDGIKYGESRGWISGVYGPAP</sequence>
<dbReference type="AlphaFoldDB" id="A0A165QMW1"/>
<dbReference type="GO" id="GO:0004622">
    <property type="term" value="F:phosphatidylcholine lysophospholipase activity"/>
    <property type="evidence" value="ECO:0007669"/>
    <property type="project" value="TreeGrafter"/>
</dbReference>
<dbReference type="CDD" id="cd01833">
    <property type="entry name" value="XynB_like"/>
    <property type="match status" value="1"/>
</dbReference>
<feature type="chain" id="PRO_5007865319" evidence="1">
    <location>
        <begin position="22"/>
        <end position="234"/>
    </location>
</feature>
<dbReference type="STRING" id="1314781.A0A165QMW1"/>
<name>A0A165QMW1_EXIGL</name>
<gene>
    <name evidence="3" type="ORF">EXIGLDRAFT_715880</name>
</gene>
<feature type="signal peptide" evidence="1">
    <location>
        <begin position="1"/>
        <end position="21"/>
    </location>
</feature>
<evidence type="ECO:0000256" key="1">
    <source>
        <dbReference type="SAM" id="SignalP"/>
    </source>
</evidence>
<keyword evidence="1" id="KW-0732">Signal</keyword>
<dbReference type="Proteomes" id="UP000077266">
    <property type="component" value="Unassembled WGS sequence"/>
</dbReference>
<organism evidence="3 4">
    <name type="scientific">Exidia glandulosa HHB12029</name>
    <dbReference type="NCBI Taxonomy" id="1314781"/>
    <lineage>
        <taxon>Eukaryota</taxon>
        <taxon>Fungi</taxon>
        <taxon>Dikarya</taxon>
        <taxon>Basidiomycota</taxon>
        <taxon>Agaricomycotina</taxon>
        <taxon>Agaricomycetes</taxon>
        <taxon>Auriculariales</taxon>
        <taxon>Exidiaceae</taxon>
        <taxon>Exidia</taxon>
    </lineage>
</organism>
<keyword evidence="4" id="KW-1185">Reference proteome</keyword>
<dbReference type="InterPro" id="IPR051532">
    <property type="entry name" value="Ester_Hydrolysis_Enzymes"/>
</dbReference>
<reference evidence="3 4" key="1">
    <citation type="journal article" date="2016" name="Mol. Biol. Evol.">
        <title>Comparative Genomics of Early-Diverging Mushroom-Forming Fungi Provides Insights into the Origins of Lignocellulose Decay Capabilities.</title>
        <authorList>
            <person name="Nagy L.G."/>
            <person name="Riley R."/>
            <person name="Tritt A."/>
            <person name="Adam C."/>
            <person name="Daum C."/>
            <person name="Floudas D."/>
            <person name="Sun H."/>
            <person name="Yadav J.S."/>
            <person name="Pangilinan J."/>
            <person name="Larsson K.H."/>
            <person name="Matsuura K."/>
            <person name="Barry K."/>
            <person name="Labutti K."/>
            <person name="Kuo R."/>
            <person name="Ohm R.A."/>
            <person name="Bhattacharya S.S."/>
            <person name="Shirouzu T."/>
            <person name="Yoshinaga Y."/>
            <person name="Martin F.M."/>
            <person name="Grigoriev I.V."/>
            <person name="Hibbett D.S."/>
        </authorList>
    </citation>
    <scope>NUCLEOTIDE SEQUENCE [LARGE SCALE GENOMIC DNA]</scope>
    <source>
        <strain evidence="3 4">HHB12029</strain>
    </source>
</reference>
<dbReference type="InterPro" id="IPR036514">
    <property type="entry name" value="SGNH_hydro_sf"/>
</dbReference>
<dbReference type="SUPFAM" id="SSF52266">
    <property type="entry name" value="SGNH hydrolase"/>
    <property type="match status" value="1"/>
</dbReference>
<dbReference type="PANTHER" id="PTHR30383:SF5">
    <property type="entry name" value="SGNH HYDROLASE-TYPE ESTERASE DOMAIN-CONTAINING PROTEIN"/>
    <property type="match status" value="1"/>
</dbReference>
<evidence type="ECO:0000259" key="2">
    <source>
        <dbReference type="Pfam" id="PF13472"/>
    </source>
</evidence>
<dbReference type="InterPro" id="IPR013830">
    <property type="entry name" value="SGNH_hydro"/>
</dbReference>
<feature type="domain" description="SGNH hydrolase-type esterase" evidence="2">
    <location>
        <begin position="31"/>
        <end position="208"/>
    </location>
</feature>